<feature type="compositionally biased region" description="Polar residues" evidence="1">
    <location>
        <begin position="57"/>
        <end position="67"/>
    </location>
</feature>
<keyword evidence="3" id="KW-1185">Reference proteome</keyword>
<accession>A0AAV4EBB6</accession>
<feature type="compositionally biased region" description="Basic and acidic residues" evidence="1">
    <location>
        <begin position="70"/>
        <end position="84"/>
    </location>
</feature>
<evidence type="ECO:0008006" key="4">
    <source>
        <dbReference type="Google" id="ProtNLM"/>
    </source>
</evidence>
<comment type="caution">
    <text evidence="2">The sequence shown here is derived from an EMBL/GenBank/DDBJ whole genome shotgun (WGS) entry which is preliminary data.</text>
</comment>
<evidence type="ECO:0000313" key="2">
    <source>
        <dbReference type="EMBL" id="GFR57903.1"/>
    </source>
</evidence>
<dbReference type="AlphaFoldDB" id="A0AAV4EBB6"/>
<organism evidence="2 3">
    <name type="scientific">Elysia marginata</name>
    <dbReference type="NCBI Taxonomy" id="1093978"/>
    <lineage>
        <taxon>Eukaryota</taxon>
        <taxon>Metazoa</taxon>
        <taxon>Spiralia</taxon>
        <taxon>Lophotrochozoa</taxon>
        <taxon>Mollusca</taxon>
        <taxon>Gastropoda</taxon>
        <taxon>Heterobranchia</taxon>
        <taxon>Euthyneura</taxon>
        <taxon>Panpulmonata</taxon>
        <taxon>Sacoglossa</taxon>
        <taxon>Placobranchoidea</taxon>
        <taxon>Plakobranchidae</taxon>
        <taxon>Elysia</taxon>
    </lineage>
</organism>
<gene>
    <name evidence="2" type="ORF">ElyMa_000013600</name>
</gene>
<evidence type="ECO:0000256" key="1">
    <source>
        <dbReference type="SAM" id="MobiDB-lite"/>
    </source>
</evidence>
<proteinExistence type="predicted"/>
<reference evidence="2 3" key="1">
    <citation type="journal article" date="2021" name="Elife">
        <title>Chloroplast acquisition without the gene transfer in kleptoplastic sea slugs, Plakobranchus ocellatus.</title>
        <authorList>
            <person name="Maeda T."/>
            <person name="Takahashi S."/>
            <person name="Yoshida T."/>
            <person name="Shimamura S."/>
            <person name="Takaki Y."/>
            <person name="Nagai Y."/>
            <person name="Toyoda A."/>
            <person name="Suzuki Y."/>
            <person name="Arimoto A."/>
            <person name="Ishii H."/>
            <person name="Satoh N."/>
            <person name="Nishiyama T."/>
            <person name="Hasebe M."/>
            <person name="Maruyama T."/>
            <person name="Minagawa J."/>
            <person name="Obokata J."/>
            <person name="Shigenobu S."/>
        </authorList>
    </citation>
    <scope>NUCLEOTIDE SEQUENCE [LARGE SCALE GENOMIC DNA]</scope>
</reference>
<protein>
    <recommendedName>
        <fullName evidence="4">Thyroglobulin type-1 domain-containing protein</fullName>
    </recommendedName>
</protein>
<evidence type="ECO:0000313" key="3">
    <source>
        <dbReference type="Proteomes" id="UP000762676"/>
    </source>
</evidence>
<name>A0AAV4EBB6_9GAST</name>
<feature type="region of interest" description="Disordered" evidence="1">
    <location>
        <begin position="57"/>
        <end position="84"/>
    </location>
</feature>
<sequence length="84" mass="9704">MMTLRVALNCSSEGNHEALPGCRDEEFPSLVCWMRWTEDRGRERTAFGFGSERSTNYRARKGLQSSEENQDGKFKVDGEKKNRQ</sequence>
<dbReference type="EMBL" id="BMAT01000028">
    <property type="protein sequence ID" value="GFR57903.1"/>
    <property type="molecule type" value="Genomic_DNA"/>
</dbReference>
<dbReference type="Proteomes" id="UP000762676">
    <property type="component" value="Unassembled WGS sequence"/>
</dbReference>